<keyword evidence="7" id="KW-0234">DNA repair</keyword>
<protein>
    <recommendedName>
        <fullName evidence="3">methylated-DNA--[protein]-cysteine S-methyltransferase</fullName>
        <ecNumber evidence="3">2.1.1.63</ecNumber>
    </recommendedName>
</protein>
<dbReference type="SUPFAM" id="SSF53155">
    <property type="entry name" value="Methylated DNA-protein cysteine methyltransferase domain"/>
    <property type="match status" value="1"/>
</dbReference>
<accession>A0A0R2MSD3</accession>
<dbReference type="Pfam" id="PF01035">
    <property type="entry name" value="DNA_binding_1"/>
    <property type="match status" value="1"/>
</dbReference>
<dbReference type="InterPro" id="IPR036217">
    <property type="entry name" value="MethylDNA_cys_MeTrfase_DNAb"/>
</dbReference>
<dbReference type="GO" id="GO:0003908">
    <property type="term" value="F:methylated-DNA-[protein]-cysteine S-methyltransferase activity"/>
    <property type="evidence" value="ECO:0007669"/>
    <property type="project" value="UniProtKB-EC"/>
</dbReference>
<dbReference type="NCBIfam" id="TIGR00589">
    <property type="entry name" value="ogt"/>
    <property type="match status" value="1"/>
</dbReference>
<evidence type="ECO:0000256" key="2">
    <source>
        <dbReference type="ARBA" id="ARBA00008711"/>
    </source>
</evidence>
<evidence type="ECO:0000256" key="5">
    <source>
        <dbReference type="ARBA" id="ARBA00022679"/>
    </source>
</evidence>
<dbReference type="InterPro" id="IPR036388">
    <property type="entry name" value="WH-like_DNA-bd_sf"/>
</dbReference>
<evidence type="ECO:0000313" key="11">
    <source>
        <dbReference type="Proteomes" id="UP000050969"/>
    </source>
</evidence>
<keyword evidence="6" id="KW-0227">DNA damage</keyword>
<organism evidence="10 11">
    <name type="scientific">Lacticaseibacillus saniviri JCM 17471 = DSM 24301</name>
    <dbReference type="NCBI Taxonomy" id="1293598"/>
    <lineage>
        <taxon>Bacteria</taxon>
        <taxon>Bacillati</taxon>
        <taxon>Bacillota</taxon>
        <taxon>Bacilli</taxon>
        <taxon>Lactobacillales</taxon>
        <taxon>Lactobacillaceae</taxon>
        <taxon>Lacticaseibacillus</taxon>
    </lineage>
</organism>
<keyword evidence="5" id="KW-0808">Transferase</keyword>
<dbReference type="SUPFAM" id="SSF46767">
    <property type="entry name" value="Methylated DNA-protein cysteine methyltransferase, C-terminal domain"/>
    <property type="match status" value="1"/>
</dbReference>
<keyword evidence="11" id="KW-1185">Reference proteome</keyword>
<evidence type="ECO:0000313" key="10">
    <source>
        <dbReference type="EMBL" id="KRO16478.1"/>
    </source>
</evidence>
<feature type="domain" description="Methylated-DNA-[protein]-cysteine S-methyltransferase DNA binding" evidence="9">
    <location>
        <begin position="83"/>
        <end position="162"/>
    </location>
</feature>
<dbReference type="EMBL" id="JQCE01000038">
    <property type="protein sequence ID" value="KRO16478.1"/>
    <property type="molecule type" value="Genomic_DNA"/>
</dbReference>
<gene>
    <name evidence="10" type="ORF">IV56_GL001261</name>
</gene>
<dbReference type="GO" id="GO:0006281">
    <property type="term" value="P:DNA repair"/>
    <property type="evidence" value="ECO:0007669"/>
    <property type="project" value="UniProtKB-KW"/>
</dbReference>
<name>A0A0R2MSD3_9LACO</name>
<evidence type="ECO:0000256" key="8">
    <source>
        <dbReference type="ARBA" id="ARBA00049348"/>
    </source>
</evidence>
<dbReference type="Proteomes" id="UP000050969">
    <property type="component" value="Unassembled WGS sequence"/>
</dbReference>
<evidence type="ECO:0000256" key="6">
    <source>
        <dbReference type="ARBA" id="ARBA00022763"/>
    </source>
</evidence>
<evidence type="ECO:0000256" key="1">
    <source>
        <dbReference type="ARBA" id="ARBA00001286"/>
    </source>
</evidence>
<evidence type="ECO:0000256" key="7">
    <source>
        <dbReference type="ARBA" id="ARBA00023204"/>
    </source>
</evidence>
<dbReference type="CDD" id="cd06445">
    <property type="entry name" value="ATase"/>
    <property type="match status" value="1"/>
</dbReference>
<sequence>MMALYYGQLTWHKQAMFLVSSERGLVFVGTPSKPLNEIDAFFKDISLVHDQTRVQAAADQLQQYFDGHETLDIPVDFISGTPLQQQVWRTLQQIPRGTTWTYSQLADAVGKPQAVRAVASAVGKNPITVVVPCHRIIRKNGDIGQYRSGVAMKRTLLTMEGAI</sequence>
<proteinExistence type="inferred from homology"/>
<comment type="similarity">
    <text evidence="2">Belongs to the MGMT family.</text>
</comment>
<dbReference type="GO" id="GO:0032259">
    <property type="term" value="P:methylation"/>
    <property type="evidence" value="ECO:0007669"/>
    <property type="project" value="UniProtKB-KW"/>
</dbReference>
<dbReference type="InterPro" id="IPR036631">
    <property type="entry name" value="MGMT_N_sf"/>
</dbReference>
<dbReference type="EC" id="2.1.1.63" evidence="3"/>
<dbReference type="STRING" id="1293598.IV56_GL001261"/>
<dbReference type="PANTHER" id="PTHR10815:SF12">
    <property type="entry name" value="METHYLATED-DNA--PROTEIN-CYSTEINE METHYLTRANSFERASE, INDUCIBLE"/>
    <property type="match status" value="1"/>
</dbReference>
<comment type="catalytic activity">
    <reaction evidence="1">
        <text>a 4-O-methyl-thymidine in DNA + L-cysteinyl-[protein] = a thymidine in DNA + S-methyl-L-cysteinyl-[protein]</text>
        <dbReference type="Rhea" id="RHEA:53428"/>
        <dbReference type="Rhea" id="RHEA-COMP:10131"/>
        <dbReference type="Rhea" id="RHEA-COMP:10132"/>
        <dbReference type="Rhea" id="RHEA-COMP:13555"/>
        <dbReference type="Rhea" id="RHEA-COMP:13556"/>
        <dbReference type="ChEBI" id="CHEBI:29950"/>
        <dbReference type="ChEBI" id="CHEBI:82612"/>
        <dbReference type="ChEBI" id="CHEBI:137386"/>
        <dbReference type="ChEBI" id="CHEBI:137387"/>
        <dbReference type="EC" id="2.1.1.63"/>
    </reaction>
</comment>
<comment type="caution">
    <text evidence="10">The sequence shown here is derived from an EMBL/GenBank/DDBJ whole genome shotgun (WGS) entry which is preliminary data.</text>
</comment>
<dbReference type="InterPro" id="IPR001497">
    <property type="entry name" value="MethylDNA_cys_MeTrfase_AS"/>
</dbReference>
<dbReference type="PATRIC" id="fig|1293598.4.peg.1325"/>
<dbReference type="PROSITE" id="PS00374">
    <property type="entry name" value="MGMT"/>
    <property type="match status" value="1"/>
</dbReference>
<dbReference type="Gene3D" id="1.10.10.10">
    <property type="entry name" value="Winged helix-like DNA-binding domain superfamily/Winged helix DNA-binding domain"/>
    <property type="match status" value="1"/>
</dbReference>
<evidence type="ECO:0000256" key="3">
    <source>
        <dbReference type="ARBA" id="ARBA00011918"/>
    </source>
</evidence>
<reference evidence="10 11" key="1">
    <citation type="journal article" date="2015" name="Genome Announc.">
        <title>Expanding the biotechnology potential of lactobacilli through comparative genomics of 213 strains and associated genera.</title>
        <authorList>
            <person name="Sun Z."/>
            <person name="Harris H.M."/>
            <person name="McCann A."/>
            <person name="Guo C."/>
            <person name="Argimon S."/>
            <person name="Zhang W."/>
            <person name="Yang X."/>
            <person name="Jeffery I.B."/>
            <person name="Cooney J.C."/>
            <person name="Kagawa T.F."/>
            <person name="Liu W."/>
            <person name="Song Y."/>
            <person name="Salvetti E."/>
            <person name="Wrobel A."/>
            <person name="Rasinkangas P."/>
            <person name="Parkhill J."/>
            <person name="Rea M.C."/>
            <person name="O'Sullivan O."/>
            <person name="Ritari J."/>
            <person name="Douillard F.P."/>
            <person name="Paul Ross R."/>
            <person name="Yang R."/>
            <person name="Briner A.E."/>
            <person name="Felis G.E."/>
            <person name="de Vos W.M."/>
            <person name="Barrangou R."/>
            <person name="Klaenhammer T.R."/>
            <person name="Caufield P.W."/>
            <person name="Cui Y."/>
            <person name="Zhang H."/>
            <person name="O'Toole P.W."/>
        </authorList>
    </citation>
    <scope>NUCLEOTIDE SEQUENCE [LARGE SCALE GENOMIC DNA]</scope>
    <source>
        <strain evidence="10 11">DSM 24301</strain>
    </source>
</reference>
<dbReference type="PANTHER" id="PTHR10815">
    <property type="entry name" value="METHYLATED-DNA--PROTEIN-CYSTEINE METHYLTRANSFERASE"/>
    <property type="match status" value="1"/>
</dbReference>
<keyword evidence="4" id="KW-0489">Methyltransferase</keyword>
<dbReference type="InterPro" id="IPR014048">
    <property type="entry name" value="MethylDNA_cys_MeTrfase_DNA-bd"/>
</dbReference>
<evidence type="ECO:0000256" key="4">
    <source>
        <dbReference type="ARBA" id="ARBA00022603"/>
    </source>
</evidence>
<evidence type="ECO:0000259" key="9">
    <source>
        <dbReference type="Pfam" id="PF01035"/>
    </source>
</evidence>
<comment type="catalytic activity">
    <reaction evidence="8">
        <text>a 6-O-methyl-2'-deoxyguanosine in DNA + L-cysteinyl-[protein] = S-methyl-L-cysteinyl-[protein] + a 2'-deoxyguanosine in DNA</text>
        <dbReference type="Rhea" id="RHEA:24000"/>
        <dbReference type="Rhea" id="RHEA-COMP:10131"/>
        <dbReference type="Rhea" id="RHEA-COMP:10132"/>
        <dbReference type="Rhea" id="RHEA-COMP:11367"/>
        <dbReference type="Rhea" id="RHEA-COMP:11368"/>
        <dbReference type="ChEBI" id="CHEBI:29950"/>
        <dbReference type="ChEBI" id="CHEBI:82612"/>
        <dbReference type="ChEBI" id="CHEBI:85445"/>
        <dbReference type="ChEBI" id="CHEBI:85448"/>
        <dbReference type="EC" id="2.1.1.63"/>
    </reaction>
</comment>
<dbReference type="AlphaFoldDB" id="A0A0R2MSD3"/>
<dbReference type="FunFam" id="1.10.10.10:FF:000214">
    <property type="entry name" value="Methylated-DNA--protein-cysteine methyltransferase"/>
    <property type="match status" value="1"/>
</dbReference>